<dbReference type="Proteomes" id="UP000308092">
    <property type="component" value="Unassembled WGS sequence"/>
</dbReference>
<protein>
    <submittedName>
        <fullName evidence="1">Uncharacterized protein</fullName>
    </submittedName>
</protein>
<comment type="caution">
    <text evidence="1">The sequence shown here is derived from an EMBL/GenBank/DDBJ whole genome shotgun (WGS) entry which is preliminary data.</text>
</comment>
<dbReference type="STRING" id="1220188.A0A4V3UPL2"/>
<organism evidence="1 2">
    <name type="scientific">Aspergillus tanneri</name>
    <dbReference type="NCBI Taxonomy" id="1220188"/>
    <lineage>
        <taxon>Eukaryota</taxon>
        <taxon>Fungi</taxon>
        <taxon>Dikarya</taxon>
        <taxon>Ascomycota</taxon>
        <taxon>Pezizomycotina</taxon>
        <taxon>Eurotiomycetes</taxon>
        <taxon>Eurotiomycetidae</taxon>
        <taxon>Eurotiales</taxon>
        <taxon>Aspergillaceae</taxon>
        <taxon>Aspergillus</taxon>
        <taxon>Aspergillus subgen. Circumdati</taxon>
    </lineage>
</organism>
<accession>A0A4V3UPL2</accession>
<name>A0A4V3UPL2_9EURO</name>
<dbReference type="EMBL" id="SOSA01000149">
    <property type="protein sequence ID" value="THC95634.1"/>
    <property type="molecule type" value="Genomic_DNA"/>
</dbReference>
<dbReference type="AlphaFoldDB" id="A0A4V3UPL2"/>
<gene>
    <name evidence="1" type="ORF">EYZ11_004896</name>
</gene>
<sequence>MAPYSLSFKDGDTTTTVFRIADAATFDFLRASQGVDVWIDTSTQLQAQLPQRLDLGVSDVGIVGRQVTVMVEGRRMGMGIVGFD</sequence>
<dbReference type="VEuPathDB" id="FungiDB:EYZ11_004896"/>
<evidence type="ECO:0000313" key="1">
    <source>
        <dbReference type="EMBL" id="THC95634.1"/>
    </source>
</evidence>
<keyword evidence="2" id="KW-1185">Reference proteome</keyword>
<reference evidence="1 2" key="1">
    <citation type="submission" date="2019-03" db="EMBL/GenBank/DDBJ databases">
        <title>The genome sequence of a newly discovered highly antifungal drug resistant Aspergillus species, Aspergillus tanneri NIH 1004.</title>
        <authorList>
            <person name="Mounaud S."/>
            <person name="Singh I."/>
            <person name="Joardar V."/>
            <person name="Pakala S."/>
            <person name="Pakala S."/>
            <person name="Venepally P."/>
            <person name="Hoover J."/>
            <person name="Nierman W."/>
            <person name="Chung J."/>
            <person name="Losada L."/>
        </authorList>
    </citation>
    <scope>NUCLEOTIDE SEQUENCE [LARGE SCALE GENOMIC DNA]</scope>
    <source>
        <strain evidence="1 2">NIH1004</strain>
    </source>
</reference>
<evidence type="ECO:0000313" key="2">
    <source>
        <dbReference type="Proteomes" id="UP000308092"/>
    </source>
</evidence>
<proteinExistence type="predicted"/>